<dbReference type="EMBL" id="BMAO01036919">
    <property type="protein sequence ID" value="GFR14016.1"/>
    <property type="molecule type" value="Genomic_DNA"/>
</dbReference>
<accession>A0A8X6JNU2</accession>
<dbReference type="OrthoDB" id="416437at2759"/>
<dbReference type="AlphaFoldDB" id="A0A8X6JNU2"/>
<dbReference type="Proteomes" id="UP000887116">
    <property type="component" value="Unassembled WGS sequence"/>
</dbReference>
<reference evidence="1" key="1">
    <citation type="submission" date="2020-07" db="EMBL/GenBank/DDBJ databases">
        <title>Multicomponent nature underlies the extraordinary mechanical properties of spider dragline silk.</title>
        <authorList>
            <person name="Kono N."/>
            <person name="Nakamura H."/>
            <person name="Mori M."/>
            <person name="Yoshida Y."/>
            <person name="Ohtoshi R."/>
            <person name="Malay A.D."/>
            <person name="Moran D.A.P."/>
            <person name="Tomita M."/>
            <person name="Numata K."/>
            <person name="Arakawa K."/>
        </authorList>
    </citation>
    <scope>NUCLEOTIDE SEQUENCE</scope>
</reference>
<proteinExistence type="predicted"/>
<sequence length="76" mass="8480">MITTNIDVEEGIVNGAVGVLKNIQLLSEGQYYGDLEKQGEPPTSVATDKPLFKLWMESPLEMIDQRCRLKAELNVT</sequence>
<protein>
    <submittedName>
        <fullName evidence="1">Uncharacterized protein</fullName>
    </submittedName>
</protein>
<comment type="caution">
    <text evidence="1">The sequence shown here is derived from an EMBL/GenBank/DDBJ whole genome shotgun (WGS) entry which is preliminary data.</text>
</comment>
<evidence type="ECO:0000313" key="1">
    <source>
        <dbReference type="EMBL" id="GFR14016.1"/>
    </source>
</evidence>
<gene>
    <name evidence="1" type="ORF">TNCT_393611</name>
</gene>
<name>A0A8X6JNU2_TRICU</name>
<keyword evidence="2" id="KW-1185">Reference proteome</keyword>
<organism evidence="1 2">
    <name type="scientific">Trichonephila clavata</name>
    <name type="common">Joro spider</name>
    <name type="synonym">Nephila clavata</name>
    <dbReference type="NCBI Taxonomy" id="2740835"/>
    <lineage>
        <taxon>Eukaryota</taxon>
        <taxon>Metazoa</taxon>
        <taxon>Ecdysozoa</taxon>
        <taxon>Arthropoda</taxon>
        <taxon>Chelicerata</taxon>
        <taxon>Arachnida</taxon>
        <taxon>Araneae</taxon>
        <taxon>Araneomorphae</taxon>
        <taxon>Entelegynae</taxon>
        <taxon>Araneoidea</taxon>
        <taxon>Nephilidae</taxon>
        <taxon>Trichonephila</taxon>
    </lineage>
</organism>
<evidence type="ECO:0000313" key="2">
    <source>
        <dbReference type="Proteomes" id="UP000887116"/>
    </source>
</evidence>